<evidence type="ECO:0000259" key="14">
    <source>
        <dbReference type="Pfam" id="PF10509"/>
    </source>
</evidence>
<dbReference type="InterPro" id="IPR006204">
    <property type="entry name" value="GHMP_kinase_N_dom"/>
</dbReference>
<evidence type="ECO:0000313" key="15">
    <source>
        <dbReference type="EMBL" id="PDQ35817.1"/>
    </source>
</evidence>
<dbReference type="PRINTS" id="PR00473">
    <property type="entry name" value="GALCTOKINASE"/>
</dbReference>
<dbReference type="InterPro" id="IPR006206">
    <property type="entry name" value="Mevalonate/galactokinase"/>
</dbReference>
<evidence type="ECO:0000256" key="4">
    <source>
        <dbReference type="ARBA" id="ARBA00022723"/>
    </source>
</evidence>
<comment type="caution">
    <text evidence="15">The sequence shown here is derived from an EMBL/GenBank/DDBJ whole genome shotgun (WGS) entry which is preliminary data.</text>
</comment>
<gene>
    <name evidence="15" type="ORF">B5766_04245</name>
</gene>
<name>A0A2A6FT12_9MICO</name>
<dbReference type="FunFam" id="3.30.70.890:FF:000001">
    <property type="entry name" value="Galactokinase"/>
    <property type="match status" value="1"/>
</dbReference>
<dbReference type="InterPro" id="IPR014721">
    <property type="entry name" value="Ribsml_uS5_D2-typ_fold_subgr"/>
</dbReference>
<evidence type="ECO:0000256" key="1">
    <source>
        <dbReference type="ARBA" id="ARBA00006566"/>
    </source>
</evidence>
<feature type="domain" description="GHMP kinase C-terminal" evidence="13">
    <location>
        <begin position="273"/>
        <end position="333"/>
    </location>
</feature>
<keyword evidence="9" id="KW-0299">Galactose metabolism</keyword>
<dbReference type="InterPro" id="IPR019741">
    <property type="entry name" value="Galactokinase_CS"/>
</dbReference>
<dbReference type="SUPFAM" id="SSF55060">
    <property type="entry name" value="GHMP Kinase, C-terminal domain"/>
    <property type="match status" value="1"/>
</dbReference>
<dbReference type="InterPro" id="IPR006203">
    <property type="entry name" value="GHMP_knse_ATP-bd_CS"/>
</dbReference>
<comment type="similarity">
    <text evidence="1">Belongs to the GHMP kinase family. GalK subfamily.</text>
</comment>
<dbReference type="GO" id="GO:0046872">
    <property type="term" value="F:metal ion binding"/>
    <property type="evidence" value="ECO:0007669"/>
    <property type="project" value="UniProtKB-KW"/>
</dbReference>
<evidence type="ECO:0000256" key="10">
    <source>
        <dbReference type="ARBA" id="ARBA00023277"/>
    </source>
</evidence>
<evidence type="ECO:0000256" key="6">
    <source>
        <dbReference type="ARBA" id="ARBA00022777"/>
    </source>
</evidence>
<evidence type="ECO:0000256" key="8">
    <source>
        <dbReference type="ARBA" id="ARBA00022842"/>
    </source>
</evidence>
<dbReference type="FunFam" id="3.30.230.10:FF:000017">
    <property type="entry name" value="Galactokinase"/>
    <property type="match status" value="1"/>
</dbReference>
<keyword evidence="10" id="KW-0119">Carbohydrate metabolism</keyword>
<evidence type="ECO:0000313" key="16">
    <source>
        <dbReference type="Proteomes" id="UP000219994"/>
    </source>
</evidence>
<evidence type="ECO:0000256" key="5">
    <source>
        <dbReference type="ARBA" id="ARBA00022741"/>
    </source>
</evidence>
<dbReference type="PANTHER" id="PTHR10457:SF7">
    <property type="entry name" value="GALACTOKINASE-RELATED"/>
    <property type="match status" value="1"/>
</dbReference>
<accession>A0A2A6FT12</accession>
<evidence type="ECO:0000259" key="13">
    <source>
        <dbReference type="Pfam" id="PF08544"/>
    </source>
</evidence>
<dbReference type="Pfam" id="PF00288">
    <property type="entry name" value="GHMP_kinases_N"/>
    <property type="match status" value="1"/>
</dbReference>
<evidence type="ECO:0000256" key="3">
    <source>
        <dbReference type="ARBA" id="ARBA00022679"/>
    </source>
</evidence>
<dbReference type="Pfam" id="PF10509">
    <property type="entry name" value="GalKase_gal_bdg"/>
    <property type="match status" value="1"/>
</dbReference>
<dbReference type="InterPro" id="IPR013750">
    <property type="entry name" value="GHMP_kinase_C_dom"/>
</dbReference>
<dbReference type="GO" id="GO:0005524">
    <property type="term" value="F:ATP binding"/>
    <property type="evidence" value="ECO:0007669"/>
    <property type="project" value="UniProtKB-UniRule"/>
</dbReference>
<keyword evidence="2" id="KW-0963">Cytoplasm</keyword>
<dbReference type="InterPro" id="IPR019539">
    <property type="entry name" value="GalKase_N"/>
</dbReference>
<keyword evidence="4" id="KW-0479">Metal-binding</keyword>
<sequence>MSGHPAVGVWSAPGRVNLIGEHTDYNEGFVFPCAIDRRTVVALADRADRAIRVGTACRDEHVELSLDALAPNSVSGWAAYPLGVVWALGELGADLSRVRGVDLFITSDVPIGAGLSSSAALECAVALALTEHWQLGFDRPALAQAGRLAENVVVGAPTGIMDQSASLLGDTDAAVFLDCRNLHADIVPLNLRAAGLSLLVIDTRVEHTHTTNGYAARREACDAGALALGVTSLRDIRVSDLPRAQKMLDDKTFRRVRHVVTENERVLATVRTLREQGPGAIGPLLDASHLSMRNDFEISVPELDLAVETAQAHGAIGARMTGGGFGGAAVALLINDLVPIVTRATETAFAQRGFHTPVIFTVVPSRGAQRER</sequence>
<organism evidence="15 16">
    <name type="scientific">Candidatus Lumbricidiphila eiseniae</name>
    <dbReference type="NCBI Taxonomy" id="1969409"/>
    <lineage>
        <taxon>Bacteria</taxon>
        <taxon>Bacillati</taxon>
        <taxon>Actinomycetota</taxon>
        <taxon>Actinomycetes</taxon>
        <taxon>Micrococcales</taxon>
        <taxon>Microbacteriaceae</taxon>
        <taxon>Candidatus Lumbricidiphila</taxon>
    </lineage>
</organism>
<dbReference type="InterPro" id="IPR020568">
    <property type="entry name" value="Ribosomal_Su5_D2-typ_SF"/>
</dbReference>
<dbReference type="PROSITE" id="PS00106">
    <property type="entry name" value="GALACTOKINASE"/>
    <property type="match status" value="1"/>
</dbReference>
<dbReference type="NCBIfam" id="TIGR00131">
    <property type="entry name" value="gal_kin"/>
    <property type="match status" value="1"/>
</dbReference>
<dbReference type="InterPro" id="IPR036554">
    <property type="entry name" value="GHMP_kinase_C_sf"/>
</dbReference>
<keyword evidence="8" id="KW-0460">Magnesium</keyword>
<keyword evidence="7" id="KW-0067">ATP-binding</keyword>
<dbReference type="AlphaFoldDB" id="A0A2A6FT12"/>
<feature type="domain" description="GHMP kinase N-terminal" evidence="12">
    <location>
        <begin position="83"/>
        <end position="169"/>
    </location>
</feature>
<evidence type="ECO:0000256" key="11">
    <source>
        <dbReference type="NCBIfam" id="TIGR00131"/>
    </source>
</evidence>
<dbReference type="PRINTS" id="PR00959">
    <property type="entry name" value="MEVGALKINASE"/>
</dbReference>
<dbReference type="PANTHER" id="PTHR10457">
    <property type="entry name" value="MEVALONATE KINASE/GALACTOKINASE"/>
    <property type="match status" value="1"/>
</dbReference>
<dbReference type="Gene3D" id="3.30.230.10">
    <property type="match status" value="1"/>
</dbReference>
<dbReference type="Pfam" id="PF08544">
    <property type="entry name" value="GHMP_kinases_C"/>
    <property type="match status" value="1"/>
</dbReference>
<keyword evidence="5" id="KW-0547">Nucleotide-binding</keyword>
<evidence type="ECO:0000256" key="9">
    <source>
        <dbReference type="ARBA" id="ARBA00023144"/>
    </source>
</evidence>
<dbReference type="GO" id="GO:0005829">
    <property type="term" value="C:cytosol"/>
    <property type="evidence" value="ECO:0007669"/>
    <property type="project" value="TreeGrafter"/>
</dbReference>
<evidence type="ECO:0000256" key="2">
    <source>
        <dbReference type="ARBA" id="ARBA00022490"/>
    </source>
</evidence>
<keyword evidence="6 15" id="KW-0418">Kinase</keyword>
<dbReference type="GO" id="GO:0006012">
    <property type="term" value="P:galactose metabolic process"/>
    <property type="evidence" value="ECO:0007669"/>
    <property type="project" value="UniProtKB-UniRule"/>
</dbReference>
<dbReference type="Proteomes" id="UP000219994">
    <property type="component" value="Unassembled WGS sequence"/>
</dbReference>
<protein>
    <recommendedName>
        <fullName evidence="11">Galactokinase</fullName>
        <ecNumber evidence="11">2.7.1.6</ecNumber>
    </recommendedName>
</protein>
<feature type="domain" description="Galactokinase N-terminal" evidence="14">
    <location>
        <begin position="4"/>
        <end position="44"/>
    </location>
</feature>
<reference evidence="16" key="1">
    <citation type="submission" date="2017-03" db="EMBL/GenBank/DDBJ databases">
        <authorList>
            <person name="Lund M.B."/>
        </authorList>
    </citation>
    <scope>NUCLEOTIDE SEQUENCE [LARGE SCALE GENOMIC DNA]</scope>
</reference>
<proteinExistence type="inferred from homology"/>
<dbReference type="GO" id="GO:0004335">
    <property type="term" value="F:galactokinase activity"/>
    <property type="evidence" value="ECO:0007669"/>
    <property type="project" value="UniProtKB-UniRule"/>
</dbReference>
<dbReference type="InterPro" id="IPR000705">
    <property type="entry name" value="Galactokinase"/>
</dbReference>
<dbReference type="EMBL" id="NAEP01000028">
    <property type="protein sequence ID" value="PDQ35817.1"/>
    <property type="molecule type" value="Genomic_DNA"/>
</dbReference>
<dbReference type="PIRSF" id="PIRSF000530">
    <property type="entry name" value="Galactokinase"/>
    <property type="match status" value="1"/>
</dbReference>
<evidence type="ECO:0000259" key="12">
    <source>
        <dbReference type="Pfam" id="PF00288"/>
    </source>
</evidence>
<dbReference type="Gene3D" id="3.30.70.890">
    <property type="entry name" value="GHMP kinase, C-terminal domain"/>
    <property type="match status" value="1"/>
</dbReference>
<keyword evidence="3" id="KW-0808">Transferase</keyword>
<dbReference type="SUPFAM" id="SSF54211">
    <property type="entry name" value="Ribosomal protein S5 domain 2-like"/>
    <property type="match status" value="1"/>
</dbReference>
<dbReference type="EC" id="2.7.1.6" evidence="11"/>
<dbReference type="PROSITE" id="PS00627">
    <property type="entry name" value="GHMP_KINASES_ATP"/>
    <property type="match status" value="1"/>
</dbReference>
<evidence type="ECO:0000256" key="7">
    <source>
        <dbReference type="ARBA" id="ARBA00022840"/>
    </source>
</evidence>